<evidence type="ECO:0000259" key="1">
    <source>
        <dbReference type="PROSITE" id="PS00028"/>
    </source>
</evidence>
<dbReference type="SMART" id="SM00355">
    <property type="entry name" value="ZnF_C2H2"/>
    <property type="match status" value="4"/>
</dbReference>
<evidence type="ECO:0000313" key="3">
    <source>
        <dbReference type="Proteomes" id="UP000625711"/>
    </source>
</evidence>
<dbReference type="InterPro" id="IPR013087">
    <property type="entry name" value="Znf_C2H2_type"/>
</dbReference>
<dbReference type="OrthoDB" id="6755643at2759"/>
<organism evidence="2 3">
    <name type="scientific">Rhynchophorus ferrugineus</name>
    <name type="common">Red palm weevil</name>
    <name type="synonym">Curculio ferrugineus</name>
    <dbReference type="NCBI Taxonomy" id="354439"/>
    <lineage>
        <taxon>Eukaryota</taxon>
        <taxon>Metazoa</taxon>
        <taxon>Ecdysozoa</taxon>
        <taxon>Arthropoda</taxon>
        <taxon>Hexapoda</taxon>
        <taxon>Insecta</taxon>
        <taxon>Pterygota</taxon>
        <taxon>Neoptera</taxon>
        <taxon>Endopterygota</taxon>
        <taxon>Coleoptera</taxon>
        <taxon>Polyphaga</taxon>
        <taxon>Cucujiformia</taxon>
        <taxon>Curculionidae</taxon>
        <taxon>Dryophthorinae</taxon>
        <taxon>Rhynchophorus</taxon>
    </lineage>
</organism>
<dbReference type="EMBL" id="JAACXV010000039">
    <property type="protein sequence ID" value="KAF7286002.1"/>
    <property type="molecule type" value="Genomic_DNA"/>
</dbReference>
<comment type="caution">
    <text evidence="2">The sequence shown here is derived from an EMBL/GenBank/DDBJ whole genome shotgun (WGS) entry which is preliminary data.</text>
</comment>
<dbReference type="Proteomes" id="UP000625711">
    <property type="component" value="Unassembled WGS sequence"/>
</dbReference>
<accession>A0A834J291</accession>
<keyword evidence="3" id="KW-1185">Reference proteome</keyword>
<feature type="domain" description="C2H2-type" evidence="1">
    <location>
        <begin position="57"/>
        <end position="78"/>
    </location>
</feature>
<evidence type="ECO:0000313" key="2">
    <source>
        <dbReference type="EMBL" id="KAF7286002.1"/>
    </source>
</evidence>
<sequence>MFFSKLYLVNHEKHCGASLDKVGVCKCCLIKYPSTQALDNHYKLLAECKRTKNKLKCSFCHNKFGSINLFMYHVKDSHLKKFELPKMFKNKGDKLSNQIPCRFCPSTFKNINWAISHERKQHASEAIKCEICFEHVKMKNARSHYISHRSRGGFKKTPDKMCNICEVRVKNLHNHMMKHEQYKEH</sequence>
<feature type="domain" description="C2H2-type" evidence="1">
    <location>
        <begin position="101"/>
        <end position="122"/>
    </location>
</feature>
<dbReference type="PROSITE" id="PS00028">
    <property type="entry name" value="ZINC_FINGER_C2H2_1"/>
    <property type="match status" value="2"/>
</dbReference>
<protein>
    <recommendedName>
        <fullName evidence="1">C2H2-type domain-containing protein</fullName>
    </recommendedName>
</protein>
<gene>
    <name evidence="2" type="ORF">GWI33_008305</name>
</gene>
<proteinExistence type="predicted"/>
<dbReference type="AlphaFoldDB" id="A0A834J291"/>
<name>A0A834J291_RHYFE</name>
<reference evidence="2" key="1">
    <citation type="submission" date="2020-08" db="EMBL/GenBank/DDBJ databases">
        <title>Genome sequencing and assembly of the red palm weevil Rhynchophorus ferrugineus.</title>
        <authorList>
            <person name="Dias G.B."/>
            <person name="Bergman C.M."/>
            <person name="Manee M."/>
        </authorList>
    </citation>
    <scope>NUCLEOTIDE SEQUENCE</scope>
    <source>
        <strain evidence="2">AA-2017</strain>
        <tissue evidence="2">Whole larva</tissue>
    </source>
</reference>